<evidence type="ECO:0000313" key="4">
    <source>
        <dbReference type="EMBL" id="GGZ32569.1"/>
    </source>
</evidence>
<dbReference type="CDD" id="cd00254">
    <property type="entry name" value="LT-like"/>
    <property type="match status" value="1"/>
</dbReference>
<dbReference type="RefSeq" id="WP_189486172.1">
    <property type="nucleotide sequence ID" value="NZ_BMZB01000002.1"/>
</dbReference>
<proteinExistence type="inferred from homology"/>
<dbReference type="PANTHER" id="PTHR37423">
    <property type="entry name" value="SOLUBLE LYTIC MUREIN TRANSGLYCOSYLASE-RELATED"/>
    <property type="match status" value="1"/>
</dbReference>
<organism evidence="4 5">
    <name type="scientific">Asticcacaulis endophyticus</name>
    <dbReference type="NCBI Taxonomy" id="1395890"/>
    <lineage>
        <taxon>Bacteria</taxon>
        <taxon>Pseudomonadati</taxon>
        <taxon>Pseudomonadota</taxon>
        <taxon>Alphaproteobacteria</taxon>
        <taxon>Caulobacterales</taxon>
        <taxon>Caulobacteraceae</taxon>
        <taxon>Asticcacaulis</taxon>
    </lineage>
</organism>
<reference evidence="4" key="2">
    <citation type="submission" date="2020-09" db="EMBL/GenBank/DDBJ databases">
        <authorList>
            <person name="Sun Q."/>
            <person name="Kim S."/>
        </authorList>
    </citation>
    <scope>NUCLEOTIDE SEQUENCE</scope>
    <source>
        <strain evidence="4">KCTC 32296</strain>
    </source>
</reference>
<evidence type="ECO:0000313" key="5">
    <source>
        <dbReference type="Proteomes" id="UP000662572"/>
    </source>
</evidence>
<dbReference type="InterPro" id="IPR008258">
    <property type="entry name" value="Transglycosylase_SLT_dom_1"/>
</dbReference>
<dbReference type="Pfam" id="PF01464">
    <property type="entry name" value="SLT"/>
    <property type="match status" value="1"/>
</dbReference>
<evidence type="ECO:0000256" key="1">
    <source>
        <dbReference type="ARBA" id="ARBA00007734"/>
    </source>
</evidence>
<feature type="domain" description="Transglycosylase SLT" evidence="3">
    <location>
        <begin position="32"/>
        <end position="137"/>
    </location>
</feature>
<gene>
    <name evidence="4" type="ORF">GCM10011273_18420</name>
</gene>
<accession>A0A918Q438</accession>
<evidence type="ECO:0000256" key="2">
    <source>
        <dbReference type="ARBA" id="ARBA00009387"/>
    </source>
</evidence>
<comment type="caution">
    <text evidence="4">The sequence shown here is derived from an EMBL/GenBank/DDBJ whole genome shotgun (WGS) entry which is preliminary data.</text>
</comment>
<keyword evidence="5" id="KW-1185">Reference proteome</keyword>
<comment type="similarity">
    <text evidence="2">Belongs to the virb1 family.</text>
</comment>
<dbReference type="AlphaFoldDB" id="A0A918Q438"/>
<protein>
    <recommendedName>
        <fullName evidence="3">Transglycosylase SLT domain-containing protein</fullName>
    </recommendedName>
</protein>
<dbReference type="PANTHER" id="PTHR37423:SF2">
    <property type="entry name" value="MEMBRANE-BOUND LYTIC MUREIN TRANSGLYCOSYLASE C"/>
    <property type="match status" value="1"/>
</dbReference>
<evidence type="ECO:0000259" key="3">
    <source>
        <dbReference type="Pfam" id="PF01464"/>
    </source>
</evidence>
<dbReference type="Proteomes" id="UP000662572">
    <property type="component" value="Unassembled WGS sequence"/>
</dbReference>
<name>A0A918Q438_9CAUL</name>
<sequence>MPFSFFLAGDLAASSAPAASTIISQNLTAHVSEASQRFGIPEPWIRAVLSVESNGNVRAVSPKGAMGLMQIMPQTWQGLRSRYGFGSDPFDPHDNILAGTAYLREMYDRYGAPGFLAAYNAGPGRYEAHMKTARKLPNETVSYVKALTQKINQTDAPLTSGATYKVKLSWINAPLFAATVMPGSDSSIDHGKSHDDLFIPSSKPSVAP</sequence>
<dbReference type="Gene3D" id="1.10.530.10">
    <property type="match status" value="1"/>
</dbReference>
<dbReference type="EMBL" id="BMZB01000002">
    <property type="protein sequence ID" value="GGZ32569.1"/>
    <property type="molecule type" value="Genomic_DNA"/>
</dbReference>
<dbReference type="InterPro" id="IPR023346">
    <property type="entry name" value="Lysozyme-like_dom_sf"/>
</dbReference>
<reference evidence="4" key="1">
    <citation type="journal article" date="2014" name="Int. J. Syst. Evol. Microbiol.">
        <title>Complete genome sequence of Corynebacterium casei LMG S-19264T (=DSM 44701T), isolated from a smear-ripened cheese.</title>
        <authorList>
            <consortium name="US DOE Joint Genome Institute (JGI-PGF)"/>
            <person name="Walter F."/>
            <person name="Albersmeier A."/>
            <person name="Kalinowski J."/>
            <person name="Ruckert C."/>
        </authorList>
    </citation>
    <scope>NUCLEOTIDE SEQUENCE</scope>
    <source>
        <strain evidence="4">KCTC 32296</strain>
    </source>
</reference>
<dbReference type="SUPFAM" id="SSF53955">
    <property type="entry name" value="Lysozyme-like"/>
    <property type="match status" value="1"/>
</dbReference>
<comment type="similarity">
    <text evidence="1">Belongs to the transglycosylase Slt family.</text>
</comment>